<dbReference type="Proteomes" id="UP000188354">
    <property type="component" value="Chromosome LG08"/>
</dbReference>
<feature type="compositionally biased region" description="Basic and acidic residues" evidence="1">
    <location>
        <begin position="62"/>
        <end position="96"/>
    </location>
</feature>
<dbReference type="Gramene" id="OIW06835">
    <property type="protein sequence ID" value="OIW06835"/>
    <property type="gene ID" value="TanjilG_03730"/>
</dbReference>
<dbReference type="AlphaFoldDB" id="A0A1J7I1X9"/>
<reference evidence="2 3" key="1">
    <citation type="journal article" date="2017" name="Plant Biotechnol. J.">
        <title>A comprehensive draft genome sequence for lupin (Lupinus angustifolius), an emerging health food: insights into plant-microbe interactions and legume evolution.</title>
        <authorList>
            <person name="Hane J.K."/>
            <person name="Ming Y."/>
            <person name="Kamphuis L.G."/>
            <person name="Nelson M.N."/>
            <person name="Garg G."/>
            <person name="Atkins C.A."/>
            <person name="Bayer P.E."/>
            <person name="Bravo A."/>
            <person name="Bringans S."/>
            <person name="Cannon S."/>
            <person name="Edwards D."/>
            <person name="Foley R."/>
            <person name="Gao L.L."/>
            <person name="Harrison M.J."/>
            <person name="Huang W."/>
            <person name="Hurgobin B."/>
            <person name="Li S."/>
            <person name="Liu C.W."/>
            <person name="McGrath A."/>
            <person name="Morahan G."/>
            <person name="Murray J."/>
            <person name="Weller J."/>
            <person name="Jian J."/>
            <person name="Singh K.B."/>
        </authorList>
    </citation>
    <scope>NUCLEOTIDE SEQUENCE [LARGE SCALE GENOMIC DNA]</scope>
    <source>
        <strain evidence="3">cv. Tanjil</strain>
        <tissue evidence="2">Whole plant</tissue>
    </source>
</reference>
<dbReference type="EMBL" id="CM007368">
    <property type="protein sequence ID" value="OIW06835.1"/>
    <property type="molecule type" value="Genomic_DNA"/>
</dbReference>
<dbReference type="STRING" id="3871.A0A1J7I1X9"/>
<keyword evidence="3" id="KW-1185">Reference proteome</keyword>
<sequence length="103" mass="11752">MFDLKDLLFWLLLGSEECNKDVPVALISMHSCSLEAKIKMNLDCQVVEAAEVKKPERKRPKTKDPNAKRAKEQEGPNKSDEEAPEVEKLTDEEYKLHIGARQT</sequence>
<evidence type="ECO:0000313" key="3">
    <source>
        <dbReference type="Proteomes" id="UP000188354"/>
    </source>
</evidence>
<gene>
    <name evidence="2" type="ORF">TanjilG_03730</name>
</gene>
<protein>
    <submittedName>
        <fullName evidence="2">Uncharacterized protein</fullName>
    </submittedName>
</protein>
<evidence type="ECO:0000256" key="1">
    <source>
        <dbReference type="SAM" id="MobiDB-lite"/>
    </source>
</evidence>
<accession>A0A1J7I1X9</accession>
<proteinExistence type="predicted"/>
<name>A0A1J7I1X9_LUPAN</name>
<feature type="region of interest" description="Disordered" evidence="1">
    <location>
        <begin position="50"/>
        <end position="103"/>
    </location>
</feature>
<evidence type="ECO:0000313" key="2">
    <source>
        <dbReference type="EMBL" id="OIW06835.1"/>
    </source>
</evidence>
<organism evidence="2 3">
    <name type="scientific">Lupinus angustifolius</name>
    <name type="common">Narrow-leaved blue lupine</name>
    <dbReference type="NCBI Taxonomy" id="3871"/>
    <lineage>
        <taxon>Eukaryota</taxon>
        <taxon>Viridiplantae</taxon>
        <taxon>Streptophyta</taxon>
        <taxon>Embryophyta</taxon>
        <taxon>Tracheophyta</taxon>
        <taxon>Spermatophyta</taxon>
        <taxon>Magnoliopsida</taxon>
        <taxon>eudicotyledons</taxon>
        <taxon>Gunneridae</taxon>
        <taxon>Pentapetalae</taxon>
        <taxon>rosids</taxon>
        <taxon>fabids</taxon>
        <taxon>Fabales</taxon>
        <taxon>Fabaceae</taxon>
        <taxon>Papilionoideae</taxon>
        <taxon>50 kb inversion clade</taxon>
        <taxon>genistoids sensu lato</taxon>
        <taxon>core genistoids</taxon>
        <taxon>Genisteae</taxon>
        <taxon>Lupinus</taxon>
    </lineage>
</organism>